<accession>A0ABV8KH68</accession>
<dbReference type="RefSeq" id="WP_377542433.1">
    <property type="nucleotide sequence ID" value="NZ_JBHSBN010000002.1"/>
</dbReference>
<dbReference type="EMBL" id="JBHSBN010000002">
    <property type="protein sequence ID" value="MFC4105394.1"/>
    <property type="molecule type" value="Genomic_DNA"/>
</dbReference>
<comment type="caution">
    <text evidence="1">The sequence shown here is derived from an EMBL/GenBank/DDBJ whole genome shotgun (WGS) entry which is preliminary data.</text>
</comment>
<evidence type="ECO:0000313" key="1">
    <source>
        <dbReference type="EMBL" id="MFC4105394.1"/>
    </source>
</evidence>
<name>A0ABV8KH68_9ACTN</name>
<keyword evidence="2" id="KW-1185">Reference proteome</keyword>
<sequence>MARRRRGLTRTARVFVAAHSTSEQVGLVRAAVERFTASTGLRFTDDPTSAGFRATYCAGAAVPRAVAGTLPAYFTVWLTCPGAFPALAEELGRVPGVLAVRRAPDGG</sequence>
<dbReference type="Proteomes" id="UP001595868">
    <property type="component" value="Unassembled WGS sequence"/>
</dbReference>
<gene>
    <name evidence="1" type="ORF">ACFOX0_05495</name>
</gene>
<reference evidence="2" key="1">
    <citation type="journal article" date="2019" name="Int. J. Syst. Evol. Microbiol.">
        <title>The Global Catalogue of Microorganisms (GCM) 10K type strain sequencing project: providing services to taxonomists for standard genome sequencing and annotation.</title>
        <authorList>
            <consortium name="The Broad Institute Genomics Platform"/>
            <consortium name="The Broad Institute Genome Sequencing Center for Infectious Disease"/>
            <person name="Wu L."/>
            <person name="Ma J."/>
        </authorList>
    </citation>
    <scope>NUCLEOTIDE SEQUENCE [LARGE SCALE GENOMIC DNA]</scope>
    <source>
        <strain evidence="2">2902at01</strain>
    </source>
</reference>
<protein>
    <submittedName>
        <fullName evidence="1">Uncharacterized protein</fullName>
    </submittedName>
</protein>
<proteinExistence type="predicted"/>
<organism evidence="1 2">
    <name type="scientific">Micromonospora zhanjiangensis</name>
    <dbReference type="NCBI Taxonomy" id="1522057"/>
    <lineage>
        <taxon>Bacteria</taxon>
        <taxon>Bacillati</taxon>
        <taxon>Actinomycetota</taxon>
        <taxon>Actinomycetes</taxon>
        <taxon>Micromonosporales</taxon>
        <taxon>Micromonosporaceae</taxon>
        <taxon>Micromonospora</taxon>
    </lineage>
</organism>
<evidence type="ECO:0000313" key="2">
    <source>
        <dbReference type="Proteomes" id="UP001595868"/>
    </source>
</evidence>